<evidence type="ECO:0000256" key="1">
    <source>
        <dbReference type="SAM" id="MobiDB-lite"/>
    </source>
</evidence>
<dbReference type="Gene3D" id="1.10.238.10">
    <property type="entry name" value="EF-hand"/>
    <property type="match status" value="1"/>
</dbReference>
<evidence type="ECO:0000313" key="4">
    <source>
        <dbReference type="Proteomes" id="UP000321248"/>
    </source>
</evidence>
<accession>A0A5C8KZV8</accession>
<comment type="caution">
    <text evidence="3">The sequence shown here is derived from an EMBL/GenBank/DDBJ whole genome shotgun (WGS) entry which is preliminary data.</text>
</comment>
<dbReference type="InterPro" id="IPR011992">
    <property type="entry name" value="EF-hand-dom_pair"/>
</dbReference>
<feature type="domain" description="EF-hand" evidence="2">
    <location>
        <begin position="92"/>
        <end position="117"/>
    </location>
</feature>
<dbReference type="EMBL" id="VRTS01000002">
    <property type="protein sequence ID" value="TXK65157.1"/>
    <property type="molecule type" value="Genomic_DNA"/>
</dbReference>
<dbReference type="InterPro" id="IPR002048">
    <property type="entry name" value="EF_hand_dom"/>
</dbReference>
<evidence type="ECO:0000259" key="2">
    <source>
        <dbReference type="PROSITE" id="PS50222"/>
    </source>
</evidence>
<dbReference type="PROSITE" id="PS00018">
    <property type="entry name" value="EF_HAND_1"/>
    <property type="match status" value="1"/>
</dbReference>
<keyword evidence="4" id="KW-1185">Reference proteome</keyword>
<sequence length="128" mass="14190">MPAPPPSPRNRAASVAGTRASRWTWPRWRTASPGCLAIDANGDGIITAEEMIAHRDAQRLQREQRRLQRYDRSGDGVVTVEDYVAAHSDRLARMDADGDGVITREEMRESRKGMRGGRGMHRGGHGGR</sequence>
<gene>
    <name evidence="3" type="ORF">FU658_03460</name>
</gene>
<reference evidence="3 4" key="1">
    <citation type="submission" date="2019-08" db="EMBL/GenBank/DDBJ databases">
        <authorList>
            <person name="Karlyshev A.V."/>
        </authorList>
    </citation>
    <scope>NUCLEOTIDE SEQUENCE [LARGE SCALE GENOMIC DNA]</scope>
    <source>
        <strain evidence="3 4">Alg18-2.2</strain>
    </source>
</reference>
<feature type="compositionally biased region" description="Basic residues" evidence="1">
    <location>
        <begin position="113"/>
        <end position="128"/>
    </location>
</feature>
<dbReference type="SUPFAM" id="SSF47473">
    <property type="entry name" value="EF-hand"/>
    <property type="match status" value="1"/>
</dbReference>
<dbReference type="AlphaFoldDB" id="A0A5C8KZV8"/>
<feature type="compositionally biased region" description="Basic and acidic residues" evidence="1">
    <location>
        <begin position="101"/>
        <end position="112"/>
    </location>
</feature>
<dbReference type="InterPro" id="IPR018247">
    <property type="entry name" value="EF_Hand_1_Ca_BS"/>
</dbReference>
<name>A0A5C8KZV8_9GAMM</name>
<protein>
    <recommendedName>
        <fullName evidence="2">EF-hand domain-containing protein</fullName>
    </recommendedName>
</protein>
<dbReference type="PROSITE" id="PS50222">
    <property type="entry name" value="EF_HAND_2"/>
    <property type="match status" value="1"/>
</dbReference>
<dbReference type="GO" id="GO:0005509">
    <property type="term" value="F:calcium ion binding"/>
    <property type="evidence" value="ECO:0007669"/>
    <property type="project" value="InterPro"/>
</dbReference>
<organism evidence="3 4">
    <name type="scientific">Alkalisalibacterium limincola</name>
    <dbReference type="NCBI Taxonomy" id="2699169"/>
    <lineage>
        <taxon>Bacteria</taxon>
        <taxon>Pseudomonadati</taxon>
        <taxon>Pseudomonadota</taxon>
        <taxon>Gammaproteobacteria</taxon>
        <taxon>Lysobacterales</taxon>
        <taxon>Lysobacteraceae</taxon>
        <taxon>Alkalisalibacterium</taxon>
    </lineage>
</organism>
<proteinExistence type="predicted"/>
<feature type="region of interest" description="Disordered" evidence="1">
    <location>
        <begin position="101"/>
        <end position="128"/>
    </location>
</feature>
<dbReference type="Pfam" id="PF13202">
    <property type="entry name" value="EF-hand_5"/>
    <property type="match status" value="2"/>
</dbReference>
<dbReference type="OrthoDB" id="5703633at2"/>
<evidence type="ECO:0000313" key="3">
    <source>
        <dbReference type="EMBL" id="TXK65157.1"/>
    </source>
</evidence>
<dbReference type="Proteomes" id="UP000321248">
    <property type="component" value="Unassembled WGS sequence"/>
</dbReference>